<evidence type="ECO:0000313" key="7">
    <source>
        <dbReference type="Proteomes" id="UP000030533"/>
    </source>
</evidence>
<evidence type="ECO:0000256" key="2">
    <source>
        <dbReference type="ARBA" id="ARBA00022692"/>
    </source>
</evidence>
<evidence type="ECO:0000313" key="6">
    <source>
        <dbReference type="EMBL" id="KGG00282.1"/>
    </source>
</evidence>
<dbReference type="Pfam" id="PF01040">
    <property type="entry name" value="UbiA"/>
    <property type="match status" value="1"/>
</dbReference>
<evidence type="ECO:0000256" key="1">
    <source>
        <dbReference type="ARBA" id="ARBA00004141"/>
    </source>
</evidence>
<dbReference type="InterPro" id="IPR044878">
    <property type="entry name" value="UbiA_sf"/>
</dbReference>
<comment type="subcellular location">
    <subcellularLocation>
        <location evidence="1">Membrane</location>
        <topology evidence="1">Multi-pass membrane protein</topology>
    </subcellularLocation>
</comment>
<dbReference type="SUPFAM" id="SSF56784">
    <property type="entry name" value="HAD-like"/>
    <property type="match status" value="1"/>
</dbReference>
<dbReference type="Pfam" id="PF12710">
    <property type="entry name" value="HAD"/>
    <property type="match status" value="1"/>
</dbReference>
<dbReference type="eggNOG" id="COG0382">
    <property type="taxonomic scope" value="Bacteria"/>
</dbReference>
<feature type="transmembrane region" description="Helical" evidence="5">
    <location>
        <begin position="262"/>
        <end position="285"/>
    </location>
</feature>
<comment type="caution">
    <text evidence="6">The sequence shown here is derived from an EMBL/GenBank/DDBJ whole genome shotgun (WGS) entry which is preliminary data.</text>
</comment>
<dbReference type="RefSeq" id="WP_032516441.1">
    <property type="nucleotide sequence ID" value="NZ_JNAO01000013.1"/>
</dbReference>
<dbReference type="Gene3D" id="3.40.50.1000">
    <property type="entry name" value="HAD superfamily/HAD-like"/>
    <property type="match status" value="1"/>
</dbReference>
<keyword evidence="2 5" id="KW-0812">Transmembrane</keyword>
<dbReference type="GO" id="GO:0016765">
    <property type="term" value="F:transferase activity, transferring alkyl or aryl (other than methyl) groups"/>
    <property type="evidence" value="ECO:0007669"/>
    <property type="project" value="InterPro"/>
</dbReference>
<dbReference type="InterPro" id="IPR000537">
    <property type="entry name" value="UbiA_prenyltransferase"/>
</dbReference>
<dbReference type="CDD" id="cd13963">
    <property type="entry name" value="PT_UbiA_2"/>
    <property type="match status" value="1"/>
</dbReference>
<keyword evidence="4 5" id="KW-0472">Membrane</keyword>
<feature type="transmembrane region" description="Helical" evidence="5">
    <location>
        <begin position="341"/>
        <end position="359"/>
    </location>
</feature>
<dbReference type="AlphaFoldDB" id="A0A0A2AHJ8"/>
<feature type="transmembrane region" description="Helical" evidence="5">
    <location>
        <begin position="222"/>
        <end position="241"/>
    </location>
</feature>
<feature type="transmembrane region" description="Helical" evidence="5">
    <location>
        <begin position="388"/>
        <end position="409"/>
    </location>
</feature>
<feature type="transmembrane region" description="Helical" evidence="5">
    <location>
        <begin position="459"/>
        <end position="475"/>
    </location>
</feature>
<keyword evidence="3 5" id="KW-1133">Transmembrane helix</keyword>
<dbReference type="GO" id="GO:0016020">
    <property type="term" value="C:membrane"/>
    <property type="evidence" value="ECO:0007669"/>
    <property type="project" value="UniProtKB-SubCell"/>
</dbReference>
<dbReference type="InterPro" id="IPR023214">
    <property type="entry name" value="HAD_sf"/>
</dbReference>
<evidence type="ECO:0000256" key="4">
    <source>
        <dbReference type="ARBA" id="ARBA00023136"/>
    </source>
</evidence>
<sequence>MKNNLKILSVDLDGTLIKTDMLFETFWSSFSNDLLIPLKAFFALFRGKSNLKKMLYDKSSLDIKSLPYNQEVIKYIYSHRSKGGKVALVTASTQKLAEAISKHLNLFDEVYGSTSIVNLEGFAKAKLQKKVFGEGNFDYIGNSSADLQSWEISNKAITFNAGKFLKRKCEYLNNNTFHLTDTSKRGILGPFLKEIRPYQWIKNILIFLPMIAAQNFDKTIFFQALFGFIAFSSTASSVYILNDLLDIKSDRNHPQKCKRPFAAGDLSFSIGMTLGILILLIGLIFGYAVGFSFLTVLLTYYVITVFYSIYLKRKPLVDLFILAGLYTLRLLAGGVATNLNISFWLFSFSLFIFLSLAAIKRQSELIDMINRGKTIANNRGYKVSDLDFIRSIAISSGLMSALVLALYVNSPKVLVLYSNPTLLWISCGLYLFWIIRVCFKSDRGEMEYDPIIFTFKDRVSNVIFVIIISFTIFSII</sequence>
<dbReference type="Gene3D" id="1.10.357.140">
    <property type="entry name" value="UbiA prenyltransferase"/>
    <property type="match status" value="1"/>
</dbReference>
<dbReference type="STRING" id="167548.EU98_1814"/>
<dbReference type="Proteomes" id="UP000030533">
    <property type="component" value="Unassembled WGS sequence"/>
</dbReference>
<protein>
    <submittedName>
        <fullName evidence="6">Uncharacterized protein</fullName>
    </submittedName>
</protein>
<reference evidence="7" key="1">
    <citation type="journal article" date="2014" name="Sci. Data">
        <title>Genomes of diverse isolates of the marine cyanobacterium Prochlorococcus.</title>
        <authorList>
            <person name="Biller S."/>
            <person name="Berube P."/>
            <person name="Thompson J."/>
            <person name="Kelly L."/>
            <person name="Roggensack S."/>
            <person name="Awad L."/>
            <person name="Roache-Johnson K."/>
            <person name="Ding H."/>
            <person name="Giovannoni S.J."/>
            <person name="Moore L.R."/>
            <person name="Chisholm S.W."/>
        </authorList>
    </citation>
    <scope>NUCLEOTIDE SEQUENCE [LARGE SCALE GENOMIC DNA]</scope>
    <source>
        <strain evidence="7">MIT 9314</strain>
    </source>
</reference>
<accession>A0A0A2AHJ8</accession>
<gene>
    <name evidence="6" type="ORF">EU98_1814</name>
</gene>
<feature type="transmembrane region" description="Helical" evidence="5">
    <location>
        <begin position="421"/>
        <end position="439"/>
    </location>
</feature>
<dbReference type="EMBL" id="JNAO01000013">
    <property type="protein sequence ID" value="KGG00282.1"/>
    <property type="molecule type" value="Genomic_DNA"/>
</dbReference>
<evidence type="ECO:0000256" key="3">
    <source>
        <dbReference type="ARBA" id="ARBA00022989"/>
    </source>
</evidence>
<dbReference type="InterPro" id="IPR036412">
    <property type="entry name" value="HAD-like_sf"/>
</dbReference>
<feature type="transmembrane region" description="Helical" evidence="5">
    <location>
        <begin position="316"/>
        <end position="335"/>
    </location>
</feature>
<name>A0A0A2AHJ8_PROMR</name>
<proteinExistence type="predicted"/>
<dbReference type="NCBIfam" id="NF006088">
    <property type="entry name" value="PRK08238.1"/>
    <property type="match status" value="1"/>
</dbReference>
<feature type="transmembrane region" description="Helical" evidence="5">
    <location>
        <begin position="291"/>
        <end position="309"/>
    </location>
</feature>
<organism evidence="6 7">
    <name type="scientific">Prochlorococcus marinus str. MIT 9314</name>
    <dbReference type="NCBI Taxonomy" id="167548"/>
    <lineage>
        <taxon>Bacteria</taxon>
        <taxon>Bacillati</taxon>
        <taxon>Cyanobacteriota</taxon>
        <taxon>Cyanophyceae</taxon>
        <taxon>Synechococcales</taxon>
        <taxon>Prochlorococcaceae</taxon>
        <taxon>Prochlorococcus</taxon>
    </lineage>
</organism>
<evidence type="ECO:0000256" key="5">
    <source>
        <dbReference type="SAM" id="Phobius"/>
    </source>
</evidence>